<gene>
    <name evidence="5" type="ORF">H9741_03685</name>
</gene>
<comment type="similarity">
    <text evidence="3">Belongs to the acetyltransferase family. RimJ subfamily.</text>
</comment>
<dbReference type="PANTHER" id="PTHR43792">
    <property type="entry name" value="GNAT FAMILY, PUTATIVE (AFU_ORTHOLOGUE AFUA_3G00765)-RELATED-RELATED"/>
    <property type="match status" value="1"/>
</dbReference>
<dbReference type="Proteomes" id="UP000824204">
    <property type="component" value="Unassembled WGS sequence"/>
</dbReference>
<evidence type="ECO:0000313" key="6">
    <source>
        <dbReference type="Proteomes" id="UP000824204"/>
    </source>
</evidence>
<feature type="domain" description="N-acetyltransferase" evidence="4">
    <location>
        <begin position="11"/>
        <end position="162"/>
    </location>
</feature>
<proteinExistence type="inferred from homology"/>
<dbReference type="Pfam" id="PF13302">
    <property type="entry name" value="Acetyltransf_3"/>
    <property type="match status" value="1"/>
</dbReference>
<dbReference type="GO" id="GO:0016747">
    <property type="term" value="F:acyltransferase activity, transferring groups other than amino-acyl groups"/>
    <property type="evidence" value="ECO:0007669"/>
    <property type="project" value="InterPro"/>
</dbReference>
<comment type="caution">
    <text evidence="5">The sequence shown here is derived from an EMBL/GenBank/DDBJ whole genome shotgun (WGS) entry which is preliminary data.</text>
</comment>
<dbReference type="SUPFAM" id="SSF55729">
    <property type="entry name" value="Acyl-CoA N-acyltransferases (Nat)"/>
    <property type="match status" value="1"/>
</dbReference>
<dbReference type="Gene3D" id="3.40.630.30">
    <property type="match status" value="1"/>
</dbReference>
<evidence type="ECO:0000313" key="5">
    <source>
        <dbReference type="EMBL" id="HIX07547.1"/>
    </source>
</evidence>
<dbReference type="PROSITE" id="PS51186">
    <property type="entry name" value="GNAT"/>
    <property type="match status" value="1"/>
</dbReference>
<dbReference type="InterPro" id="IPR016181">
    <property type="entry name" value="Acyl_CoA_acyltransferase"/>
</dbReference>
<keyword evidence="1" id="KW-0808">Transferase</keyword>
<protein>
    <submittedName>
        <fullName evidence="5">GNAT family N-acetyltransferase</fullName>
    </submittedName>
</protein>
<reference evidence="5" key="2">
    <citation type="submission" date="2021-04" db="EMBL/GenBank/DDBJ databases">
        <authorList>
            <person name="Gilroy R."/>
        </authorList>
    </citation>
    <scope>NUCLEOTIDE SEQUENCE</scope>
    <source>
        <strain evidence="5">811</strain>
    </source>
</reference>
<evidence type="ECO:0000256" key="3">
    <source>
        <dbReference type="ARBA" id="ARBA00038502"/>
    </source>
</evidence>
<keyword evidence="2" id="KW-0012">Acyltransferase</keyword>
<dbReference type="InterPro" id="IPR051531">
    <property type="entry name" value="N-acetyltransferase"/>
</dbReference>
<name>A0A9D1V7K6_9FIRM</name>
<evidence type="ECO:0000259" key="4">
    <source>
        <dbReference type="PROSITE" id="PS51186"/>
    </source>
</evidence>
<reference evidence="5" key="1">
    <citation type="journal article" date="2021" name="PeerJ">
        <title>Extensive microbial diversity within the chicken gut microbiome revealed by metagenomics and culture.</title>
        <authorList>
            <person name="Gilroy R."/>
            <person name="Ravi A."/>
            <person name="Getino M."/>
            <person name="Pursley I."/>
            <person name="Horton D.L."/>
            <person name="Alikhan N.F."/>
            <person name="Baker D."/>
            <person name="Gharbi K."/>
            <person name="Hall N."/>
            <person name="Watson M."/>
            <person name="Adriaenssens E.M."/>
            <person name="Foster-Nyarko E."/>
            <person name="Jarju S."/>
            <person name="Secka A."/>
            <person name="Antonio M."/>
            <person name="Oren A."/>
            <person name="Chaudhuri R.R."/>
            <person name="La Ragione R."/>
            <person name="Hildebrand F."/>
            <person name="Pallen M.J."/>
        </authorList>
    </citation>
    <scope>NUCLEOTIDE SEQUENCE</scope>
    <source>
        <strain evidence="5">811</strain>
    </source>
</reference>
<sequence length="172" mass="19491">MKFTLEGWSKALAPSLAESANDERIPRFLRNTFPHPYTEECAELFVSAVEKMQDKGLFYAIVSEGKAIGGIDLTLMEDVHSKQAELGYWLNPAFWGNGIMTEAVRRICAEAFEKLPVNRIQAQVFGENIASFRVLEKCGFQREGVLRQSIYKNGIFYDERIYGLLASERGKV</sequence>
<dbReference type="AlphaFoldDB" id="A0A9D1V7K6"/>
<accession>A0A9D1V7K6</accession>
<evidence type="ECO:0000256" key="2">
    <source>
        <dbReference type="ARBA" id="ARBA00023315"/>
    </source>
</evidence>
<dbReference type="EMBL" id="DXFX01000048">
    <property type="protein sequence ID" value="HIX07547.1"/>
    <property type="molecule type" value="Genomic_DNA"/>
</dbReference>
<dbReference type="InterPro" id="IPR000182">
    <property type="entry name" value="GNAT_dom"/>
</dbReference>
<dbReference type="PANTHER" id="PTHR43792:SF8">
    <property type="entry name" value="[RIBOSOMAL PROTEIN US5]-ALANINE N-ACETYLTRANSFERASE"/>
    <property type="match status" value="1"/>
</dbReference>
<evidence type="ECO:0000256" key="1">
    <source>
        <dbReference type="ARBA" id="ARBA00022679"/>
    </source>
</evidence>
<organism evidence="5 6">
    <name type="scientific">Candidatus Borkfalkia faecipullorum</name>
    <dbReference type="NCBI Taxonomy" id="2838510"/>
    <lineage>
        <taxon>Bacteria</taxon>
        <taxon>Bacillati</taxon>
        <taxon>Bacillota</taxon>
        <taxon>Clostridia</taxon>
        <taxon>Christensenellales</taxon>
        <taxon>Christensenellaceae</taxon>
        <taxon>Candidatus Borkfalkia</taxon>
    </lineage>
</organism>